<dbReference type="Gene3D" id="3.90.190.20">
    <property type="entry name" value="Mur ligase, C-terminal domain"/>
    <property type="match status" value="1"/>
</dbReference>
<evidence type="ECO:0000256" key="7">
    <source>
        <dbReference type="ARBA" id="ARBA00022490"/>
    </source>
</evidence>
<comment type="pathway">
    <text evidence="3 17 18">Cell wall biogenesis; peptidoglycan biosynthesis.</text>
</comment>
<keyword evidence="7 17" id="KW-0963">Cytoplasm</keyword>
<comment type="similarity">
    <text evidence="4 17">Belongs to the MurCDEF family.</text>
</comment>
<evidence type="ECO:0000256" key="16">
    <source>
        <dbReference type="ARBA" id="ARBA00047632"/>
    </source>
</evidence>
<comment type="catalytic activity">
    <reaction evidence="16 17 18">
        <text>UDP-N-acetyl-alpha-D-muramoyl-L-alanine + D-glutamate + ATP = UDP-N-acetyl-alpha-D-muramoyl-L-alanyl-D-glutamate + ADP + phosphate + H(+)</text>
        <dbReference type="Rhea" id="RHEA:16429"/>
        <dbReference type="ChEBI" id="CHEBI:15378"/>
        <dbReference type="ChEBI" id="CHEBI:29986"/>
        <dbReference type="ChEBI" id="CHEBI:30616"/>
        <dbReference type="ChEBI" id="CHEBI:43474"/>
        <dbReference type="ChEBI" id="CHEBI:83898"/>
        <dbReference type="ChEBI" id="CHEBI:83900"/>
        <dbReference type="ChEBI" id="CHEBI:456216"/>
        <dbReference type="EC" id="6.3.2.9"/>
    </reaction>
</comment>
<dbReference type="InterPro" id="IPR004101">
    <property type="entry name" value="Mur_ligase_C"/>
</dbReference>
<dbReference type="Gene3D" id="3.40.1190.10">
    <property type="entry name" value="Mur-like, catalytic domain"/>
    <property type="match status" value="1"/>
</dbReference>
<keyword evidence="22" id="KW-1185">Reference proteome</keyword>
<keyword evidence="12 17" id="KW-0573">Peptidoglycan synthesis</keyword>
<dbReference type="GO" id="GO:0005737">
    <property type="term" value="C:cytoplasm"/>
    <property type="evidence" value="ECO:0007669"/>
    <property type="project" value="UniProtKB-SubCell"/>
</dbReference>
<dbReference type="AlphaFoldDB" id="A0A1I7HAM4"/>
<dbReference type="SUPFAM" id="SSF51984">
    <property type="entry name" value="MurCD N-terminal domain"/>
    <property type="match status" value="1"/>
</dbReference>
<feature type="binding site" evidence="17">
    <location>
        <begin position="116"/>
        <end position="122"/>
    </location>
    <ligand>
        <name>ATP</name>
        <dbReference type="ChEBI" id="CHEBI:30616"/>
    </ligand>
</feature>
<feature type="domain" description="Mur ligase central" evidence="20">
    <location>
        <begin position="114"/>
        <end position="292"/>
    </location>
</feature>
<name>A0A1I7HAM4_9BACL</name>
<evidence type="ECO:0000256" key="18">
    <source>
        <dbReference type="RuleBase" id="RU003664"/>
    </source>
</evidence>
<comment type="subcellular location">
    <subcellularLocation>
        <location evidence="2 17 18">Cytoplasm</location>
    </subcellularLocation>
</comment>
<evidence type="ECO:0000256" key="14">
    <source>
        <dbReference type="ARBA" id="ARBA00030398"/>
    </source>
</evidence>
<evidence type="ECO:0000259" key="19">
    <source>
        <dbReference type="Pfam" id="PF02875"/>
    </source>
</evidence>
<gene>
    <name evidence="17" type="primary">murD</name>
    <name evidence="21" type="ORF">SAMN05421543_10482</name>
</gene>
<evidence type="ECO:0000256" key="6">
    <source>
        <dbReference type="ARBA" id="ARBA00015655"/>
    </source>
</evidence>
<evidence type="ECO:0000256" key="13">
    <source>
        <dbReference type="ARBA" id="ARBA00023316"/>
    </source>
</evidence>
<dbReference type="InterPro" id="IPR036565">
    <property type="entry name" value="Mur-like_cat_sf"/>
</dbReference>
<evidence type="ECO:0000256" key="12">
    <source>
        <dbReference type="ARBA" id="ARBA00022984"/>
    </source>
</evidence>
<keyword evidence="17 18" id="KW-0132">Cell division</keyword>
<dbReference type="HAMAP" id="MF_00639">
    <property type="entry name" value="MurD"/>
    <property type="match status" value="1"/>
</dbReference>
<dbReference type="Pfam" id="PF02875">
    <property type="entry name" value="Mur_ligase_C"/>
    <property type="match status" value="1"/>
</dbReference>
<dbReference type="InterPro" id="IPR036615">
    <property type="entry name" value="Mur_ligase_C_dom_sf"/>
</dbReference>
<dbReference type="NCBIfam" id="TIGR01087">
    <property type="entry name" value="murD"/>
    <property type="match status" value="1"/>
</dbReference>
<dbReference type="GO" id="GO:0008360">
    <property type="term" value="P:regulation of cell shape"/>
    <property type="evidence" value="ECO:0007669"/>
    <property type="project" value="UniProtKB-KW"/>
</dbReference>
<dbReference type="STRING" id="392015.SAMN05421543_10482"/>
<dbReference type="UniPathway" id="UPA00219"/>
<evidence type="ECO:0000256" key="9">
    <source>
        <dbReference type="ARBA" id="ARBA00022741"/>
    </source>
</evidence>
<accession>A0A1I7HAM4</accession>
<dbReference type="InterPro" id="IPR013221">
    <property type="entry name" value="Mur_ligase_cen"/>
</dbReference>
<dbReference type="GO" id="GO:0008764">
    <property type="term" value="F:UDP-N-acetylmuramoylalanine-D-glutamate ligase activity"/>
    <property type="evidence" value="ECO:0007669"/>
    <property type="project" value="UniProtKB-UniRule"/>
</dbReference>
<dbReference type="EC" id="6.3.2.9" evidence="5 17"/>
<dbReference type="Pfam" id="PF21799">
    <property type="entry name" value="MurD-like_N"/>
    <property type="match status" value="1"/>
</dbReference>
<evidence type="ECO:0000256" key="4">
    <source>
        <dbReference type="ARBA" id="ARBA00010416"/>
    </source>
</evidence>
<dbReference type="Gene3D" id="3.40.50.720">
    <property type="entry name" value="NAD(P)-binding Rossmann-like Domain"/>
    <property type="match status" value="1"/>
</dbReference>
<keyword evidence="8 17" id="KW-0436">Ligase</keyword>
<keyword evidence="9 17" id="KW-0547">Nucleotide-binding</keyword>
<evidence type="ECO:0000256" key="5">
    <source>
        <dbReference type="ARBA" id="ARBA00012212"/>
    </source>
</evidence>
<evidence type="ECO:0000313" key="22">
    <source>
        <dbReference type="Proteomes" id="UP000183508"/>
    </source>
</evidence>
<dbReference type="GO" id="GO:0005524">
    <property type="term" value="F:ATP binding"/>
    <property type="evidence" value="ECO:0007669"/>
    <property type="project" value="UniProtKB-UniRule"/>
</dbReference>
<evidence type="ECO:0000313" key="21">
    <source>
        <dbReference type="EMBL" id="SFU57760.1"/>
    </source>
</evidence>
<keyword evidence="17 18" id="KW-0131">Cell cycle</keyword>
<comment type="function">
    <text evidence="1 17 18">Cell wall formation. Catalyzes the addition of glutamate to the nucleotide precursor UDP-N-acetylmuramoyl-L-alanine (UMA).</text>
</comment>
<evidence type="ECO:0000256" key="1">
    <source>
        <dbReference type="ARBA" id="ARBA00002734"/>
    </source>
</evidence>
<reference evidence="22" key="1">
    <citation type="submission" date="2016-10" db="EMBL/GenBank/DDBJ databases">
        <authorList>
            <person name="Varghese N."/>
        </authorList>
    </citation>
    <scope>NUCLEOTIDE SEQUENCE [LARGE SCALE GENOMIC DNA]</scope>
    <source>
        <strain evidence="22">DSM 17980</strain>
    </source>
</reference>
<organism evidence="21 22">
    <name type="scientific">Alicyclobacillus macrosporangiidus</name>
    <dbReference type="NCBI Taxonomy" id="392015"/>
    <lineage>
        <taxon>Bacteria</taxon>
        <taxon>Bacillati</taxon>
        <taxon>Bacillota</taxon>
        <taxon>Bacilli</taxon>
        <taxon>Bacillales</taxon>
        <taxon>Alicyclobacillaceae</taxon>
        <taxon>Alicyclobacillus</taxon>
    </lineage>
</organism>
<keyword evidence="10 17" id="KW-0067">ATP-binding</keyword>
<dbReference type="eggNOG" id="COG0771">
    <property type="taxonomic scope" value="Bacteria"/>
</dbReference>
<dbReference type="GO" id="GO:0051301">
    <property type="term" value="P:cell division"/>
    <property type="evidence" value="ECO:0007669"/>
    <property type="project" value="UniProtKB-KW"/>
</dbReference>
<dbReference type="GO" id="GO:0009252">
    <property type="term" value="P:peptidoglycan biosynthetic process"/>
    <property type="evidence" value="ECO:0007669"/>
    <property type="project" value="UniProtKB-UniRule"/>
</dbReference>
<evidence type="ECO:0000256" key="15">
    <source>
        <dbReference type="ARBA" id="ARBA00032324"/>
    </source>
</evidence>
<evidence type="ECO:0000256" key="3">
    <source>
        <dbReference type="ARBA" id="ARBA00004752"/>
    </source>
</evidence>
<dbReference type="SUPFAM" id="SSF53623">
    <property type="entry name" value="MurD-like peptide ligases, catalytic domain"/>
    <property type="match status" value="1"/>
</dbReference>
<evidence type="ECO:0000256" key="8">
    <source>
        <dbReference type="ARBA" id="ARBA00022598"/>
    </source>
</evidence>
<evidence type="ECO:0000256" key="2">
    <source>
        <dbReference type="ARBA" id="ARBA00004496"/>
    </source>
</evidence>
<dbReference type="Pfam" id="PF08245">
    <property type="entry name" value="Mur_ligase_M"/>
    <property type="match status" value="1"/>
</dbReference>
<dbReference type="SUPFAM" id="SSF53244">
    <property type="entry name" value="MurD-like peptide ligases, peptide-binding domain"/>
    <property type="match status" value="1"/>
</dbReference>
<keyword evidence="13 17" id="KW-0961">Cell wall biogenesis/degradation</keyword>
<protein>
    <recommendedName>
        <fullName evidence="6 17">UDP-N-acetylmuramoylalanine--D-glutamate ligase</fullName>
        <ecNumber evidence="5 17">6.3.2.9</ecNumber>
    </recommendedName>
    <alternativeName>
        <fullName evidence="15 17">D-glutamic acid-adding enzyme</fullName>
    </alternativeName>
    <alternativeName>
        <fullName evidence="14 17">UDP-N-acetylmuramoyl-L-alanyl-D-glutamate synthetase</fullName>
    </alternativeName>
</protein>
<dbReference type="Proteomes" id="UP000183508">
    <property type="component" value="Unassembled WGS sequence"/>
</dbReference>
<evidence type="ECO:0000256" key="17">
    <source>
        <dbReference type="HAMAP-Rule" id="MF_00639"/>
    </source>
</evidence>
<evidence type="ECO:0000256" key="10">
    <source>
        <dbReference type="ARBA" id="ARBA00022840"/>
    </source>
</evidence>
<dbReference type="PANTHER" id="PTHR43692">
    <property type="entry name" value="UDP-N-ACETYLMURAMOYLALANINE--D-GLUTAMATE LIGASE"/>
    <property type="match status" value="1"/>
</dbReference>
<feature type="domain" description="Mur ligase C-terminal" evidence="19">
    <location>
        <begin position="314"/>
        <end position="428"/>
    </location>
</feature>
<dbReference type="EMBL" id="FPBV01000004">
    <property type="protein sequence ID" value="SFU57760.1"/>
    <property type="molecule type" value="Genomic_DNA"/>
</dbReference>
<dbReference type="RefSeq" id="WP_074950240.1">
    <property type="nucleotide sequence ID" value="NZ_FPBV01000004.1"/>
</dbReference>
<dbReference type="PANTHER" id="PTHR43692:SF1">
    <property type="entry name" value="UDP-N-ACETYLMURAMOYLALANINE--D-GLUTAMATE LIGASE"/>
    <property type="match status" value="1"/>
</dbReference>
<proteinExistence type="inferred from homology"/>
<sequence>MEMAGKRVLVMGLARSGEAVARLLLRRGCRVTVNDGRERKADEPEAEALEAMGATVLFGGHPLSLLEDRPDFIVKNPGIPYAVPLLREAERRGIPIYTEIEVASWMTRAPIVAITGSNGKTTTTTLVGDMLAEAGLSPVVAGNIGRVFAGVVDQVRPEQPVVLEVSSFQLAGVETFRPRVAALLNLYPAHLDYHGTFEAYADAKWRLFQNMTGDDVAVLNADQQILRERAKTLSCRVAWFSRRAGVAEGACIEDGEVVVYLRGQRQPVLPVDAIALRGDHNLENALAACAVAVAAGASPSDCAAVLRRFRGVEHRLEFVRDVGGVAYYNDSKSTNPTAALQALRAFEGRIVWIAGGLNRGDDFSPLVPEVQRRVKAAVVLGQTGPALATVCRAAGVPNVEPVQAIDQAVLAAARLAEPGDVVLLSPACASWDMFSSFEERGRIFKEAVHRL</sequence>
<evidence type="ECO:0000259" key="20">
    <source>
        <dbReference type="Pfam" id="PF08245"/>
    </source>
</evidence>
<dbReference type="GO" id="GO:0071555">
    <property type="term" value="P:cell wall organization"/>
    <property type="evidence" value="ECO:0007669"/>
    <property type="project" value="UniProtKB-KW"/>
</dbReference>
<dbReference type="InterPro" id="IPR005762">
    <property type="entry name" value="MurD"/>
</dbReference>
<keyword evidence="11 17" id="KW-0133">Cell shape</keyword>
<evidence type="ECO:0000256" key="11">
    <source>
        <dbReference type="ARBA" id="ARBA00022960"/>
    </source>
</evidence>